<evidence type="ECO:0000313" key="1">
    <source>
        <dbReference type="EMBL" id="AAF69633.1"/>
    </source>
</evidence>
<sequence>MILAVGLSVCGFYCVEACSFYIQLSFYHEGMLNFTEYFFGIYRNGHMVMSFILLM</sequence>
<protein>
    <submittedName>
        <fullName evidence="1">PRO2369</fullName>
    </submittedName>
</protein>
<name>Q9P168_HUMAN</name>
<proteinExistence type="evidence at transcript level"/>
<dbReference type="AlphaFoldDB" id="Q9P168"/>
<organism evidence="1">
    <name type="scientific">Homo sapiens</name>
    <name type="common">Human</name>
    <dbReference type="NCBI Taxonomy" id="9606"/>
    <lineage>
        <taxon>Eukaryota</taxon>
        <taxon>Metazoa</taxon>
        <taxon>Chordata</taxon>
        <taxon>Craniata</taxon>
        <taxon>Vertebrata</taxon>
        <taxon>Euteleostomi</taxon>
        <taxon>Mammalia</taxon>
        <taxon>Eutheria</taxon>
        <taxon>Euarchontoglires</taxon>
        <taxon>Primates</taxon>
        <taxon>Haplorrhini</taxon>
        <taxon>Catarrhini</taxon>
        <taxon>Hominidae</taxon>
        <taxon>Homo</taxon>
    </lineage>
</organism>
<reference evidence="1" key="1">
    <citation type="submission" date="1999-01" db="EMBL/GenBank/DDBJ databases">
        <title>Functional prediction of the coding sequences of 79 new genes deduced by analysis of cDNA clones from human fetal liver.</title>
        <authorList>
            <person name="Zhang C."/>
            <person name="Yu Y."/>
            <person name="Zhang S."/>
            <person name="Wei H."/>
            <person name="Zhang Y."/>
            <person name="Zhou G."/>
            <person name="Bi J."/>
            <person name="Liu M."/>
            <person name="He F."/>
        </authorList>
    </citation>
    <scope>NUCLEOTIDE SEQUENCE</scope>
    <source>
        <tissue evidence="1">Liver</tissue>
    </source>
</reference>
<dbReference type="EMBL" id="AF119879">
    <property type="protein sequence ID" value="AAF69633.1"/>
    <property type="molecule type" value="mRNA"/>
</dbReference>
<accession>Q9P168</accession>